<keyword evidence="1" id="KW-0812">Transmembrane</keyword>
<evidence type="ECO:0000313" key="2">
    <source>
        <dbReference type="EMBL" id="SDI02976.1"/>
    </source>
</evidence>
<keyword evidence="1" id="KW-0472">Membrane</keyword>
<accession>A0A1G8H8J1</accession>
<protein>
    <submittedName>
        <fullName evidence="2">Uncharacterized protein</fullName>
    </submittedName>
</protein>
<reference evidence="2 3" key="1">
    <citation type="submission" date="2016-10" db="EMBL/GenBank/DDBJ databases">
        <authorList>
            <person name="de Groot N.N."/>
        </authorList>
    </citation>
    <scope>NUCLEOTIDE SEQUENCE [LARGE SCALE GENOMIC DNA]</scope>
    <source>
        <strain evidence="2 3">CGMCC 1.5058</strain>
    </source>
</reference>
<dbReference type="Proteomes" id="UP000183255">
    <property type="component" value="Unassembled WGS sequence"/>
</dbReference>
<sequence length="168" mass="19740">MSKQVKIGFYLMIFAAVALWILNQLPFWKNVNIEVPAEVYRQGIKIEETHVKMEGRKSCYLFQKEDRFEGKLEIPALDLSMESETRIYSSVFHEKIYTVQSTNFRPEMKTEWFFVLADEKRQEFCFIGQDGTFVSSSKEIYDAFSPHVYFCGEGIGFVNLENIKFSTY</sequence>
<evidence type="ECO:0000256" key="1">
    <source>
        <dbReference type="SAM" id="Phobius"/>
    </source>
</evidence>
<dbReference type="EMBL" id="FNDZ01000001">
    <property type="protein sequence ID" value="SDI02976.1"/>
    <property type="molecule type" value="Genomic_DNA"/>
</dbReference>
<gene>
    <name evidence="2" type="ORF">SAMN05421804_101507</name>
</gene>
<dbReference type="AlphaFoldDB" id="A0A1G8H8J1"/>
<organism evidence="2 3">
    <name type="scientific">Proteiniclasticum ruminis</name>
    <dbReference type="NCBI Taxonomy" id="398199"/>
    <lineage>
        <taxon>Bacteria</taxon>
        <taxon>Bacillati</taxon>
        <taxon>Bacillota</taxon>
        <taxon>Clostridia</taxon>
        <taxon>Eubacteriales</taxon>
        <taxon>Clostridiaceae</taxon>
        <taxon>Proteiniclasticum</taxon>
    </lineage>
</organism>
<feature type="transmembrane region" description="Helical" evidence="1">
    <location>
        <begin position="7"/>
        <end position="28"/>
    </location>
</feature>
<keyword evidence="1" id="KW-1133">Transmembrane helix</keyword>
<proteinExistence type="predicted"/>
<name>A0A1G8H8J1_9CLOT</name>
<evidence type="ECO:0000313" key="3">
    <source>
        <dbReference type="Proteomes" id="UP000183255"/>
    </source>
</evidence>